<dbReference type="Gene3D" id="3.30.70.270">
    <property type="match status" value="1"/>
</dbReference>
<reference evidence="5 8" key="2">
    <citation type="submission" date="2019-09" db="EMBL/GenBank/DDBJ databases">
        <title>Vibrio Fortis S7-72.</title>
        <authorList>
            <person name="Das S.K."/>
        </authorList>
    </citation>
    <scope>NUCLEOTIDE SEQUENCE [LARGE SCALE GENOMIC DNA]</scope>
    <source>
        <strain evidence="5 8">S7-72</strain>
    </source>
</reference>
<keyword evidence="7" id="KW-1185">Reference proteome</keyword>
<gene>
    <name evidence="5" type="ORF">F2Z80_18695</name>
    <name evidence="6" type="ORF">VFDL14_17740</name>
</gene>
<dbReference type="InterPro" id="IPR050469">
    <property type="entry name" value="Diguanylate_Cyclase"/>
</dbReference>
<evidence type="ECO:0000256" key="1">
    <source>
        <dbReference type="ARBA" id="ARBA00012528"/>
    </source>
</evidence>
<evidence type="ECO:0000259" key="4">
    <source>
        <dbReference type="PROSITE" id="PS50887"/>
    </source>
</evidence>
<dbReference type="InterPro" id="IPR029787">
    <property type="entry name" value="Nucleotide_cyclase"/>
</dbReference>
<feature type="coiled-coil region" evidence="3">
    <location>
        <begin position="496"/>
        <end position="527"/>
    </location>
</feature>
<dbReference type="InterPro" id="IPR029016">
    <property type="entry name" value="GAF-like_dom_sf"/>
</dbReference>
<comment type="catalytic activity">
    <reaction evidence="2">
        <text>2 GTP = 3',3'-c-di-GMP + 2 diphosphate</text>
        <dbReference type="Rhea" id="RHEA:24898"/>
        <dbReference type="ChEBI" id="CHEBI:33019"/>
        <dbReference type="ChEBI" id="CHEBI:37565"/>
        <dbReference type="ChEBI" id="CHEBI:58805"/>
        <dbReference type="EC" id="2.7.7.65"/>
    </reaction>
</comment>
<dbReference type="SMART" id="SM00267">
    <property type="entry name" value="GGDEF"/>
    <property type="match status" value="1"/>
</dbReference>
<keyword evidence="3" id="KW-0175">Coiled coil</keyword>
<protein>
    <recommendedName>
        <fullName evidence="1">diguanylate cyclase</fullName>
        <ecNumber evidence="1">2.7.7.65</ecNumber>
    </recommendedName>
</protein>
<accession>A0A066UT63</accession>
<dbReference type="Proteomes" id="UP000326687">
    <property type="component" value="Unassembled WGS sequence"/>
</dbReference>
<dbReference type="PROSITE" id="PS50887">
    <property type="entry name" value="GGDEF"/>
    <property type="match status" value="1"/>
</dbReference>
<organism evidence="6 7">
    <name type="scientific">Vibrio fortis</name>
    <dbReference type="NCBI Taxonomy" id="212667"/>
    <lineage>
        <taxon>Bacteria</taxon>
        <taxon>Pseudomonadati</taxon>
        <taxon>Pseudomonadota</taxon>
        <taxon>Gammaproteobacteria</taxon>
        <taxon>Vibrionales</taxon>
        <taxon>Vibrionaceae</taxon>
        <taxon>Vibrio</taxon>
    </lineage>
</organism>
<dbReference type="GO" id="GO:0052621">
    <property type="term" value="F:diguanylate cyclase activity"/>
    <property type="evidence" value="ECO:0007669"/>
    <property type="project" value="UniProtKB-EC"/>
</dbReference>
<name>A0A066UT63_9VIBR</name>
<dbReference type="AlphaFoldDB" id="A0A066UT63"/>
<dbReference type="STRING" id="212667.VFDL14_17740"/>
<evidence type="ECO:0000313" key="5">
    <source>
        <dbReference type="EMBL" id="KAB0301114.1"/>
    </source>
</evidence>
<comment type="caution">
    <text evidence="6">The sequence shown here is derived from an EMBL/GenBank/DDBJ whole genome shotgun (WGS) entry which is preliminary data.</text>
</comment>
<evidence type="ECO:0000256" key="3">
    <source>
        <dbReference type="SAM" id="Coils"/>
    </source>
</evidence>
<evidence type="ECO:0000313" key="8">
    <source>
        <dbReference type="Proteomes" id="UP000326687"/>
    </source>
</evidence>
<dbReference type="RefSeq" id="WP_032550500.1">
    <property type="nucleotide sequence ID" value="NZ_BTGL01000009.1"/>
</dbReference>
<dbReference type="GO" id="GO:1902201">
    <property type="term" value="P:negative regulation of bacterial-type flagellum-dependent cell motility"/>
    <property type="evidence" value="ECO:0007669"/>
    <property type="project" value="TreeGrafter"/>
</dbReference>
<proteinExistence type="predicted"/>
<evidence type="ECO:0000313" key="7">
    <source>
        <dbReference type="Proteomes" id="UP000027219"/>
    </source>
</evidence>
<dbReference type="EMBL" id="JFFR01000012">
    <property type="protein sequence ID" value="KDN29092.1"/>
    <property type="molecule type" value="Genomic_DNA"/>
</dbReference>
<dbReference type="InterPro" id="IPR000160">
    <property type="entry name" value="GGDEF_dom"/>
</dbReference>
<dbReference type="CDD" id="cd01949">
    <property type="entry name" value="GGDEF"/>
    <property type="match status" value="1"/>
</dbReference>
<reference evidence="6 7" key="1">
    <citation type="submission" date="2014-02" db="EMBL/GenBank/DDBJ databases">
        <title>Vibrio fortis Dalian14 Genome Sequencing.</title>
        <authorList>
            <person name="Wang Y."/>
            <person name="Song L."/>
            <person name="Liu G."/>
            <person name="Ding J."/>
        </authorList>
    </citation>
    <scope>NUCLEOTIDE SEQUENCE [LARGE SCALE GENOMIC DNA]</scope>
    <source>
        <strain evidence="6 7">Dalian14</strain>
    </source>
</reference>
<dbReference type="Gene3D" id="3.30.450.40">
    <property type="match status" value="1"/>
</dbReference>
<dbReference type="NCBIfam" id="TIGR00254">
    <property type="entry name" value="GGDEF"/>
    <property type="match status" value="1"/>
</dbReference>
<evidence type="ECO:0000256" key="2">
    <source>
        <dbReference type="ARBA" id="ARBA00034247"/>
    </source>
</evidence>
<evidence type="ECO:0000313" key="6">
    <source>
        <dbReference type="EMBL" id="KDN29092.1"/>
    </source>
</evidence>
<dbReference type="OrthoDB" id="9803824at2"/>
<feature type="domain" description="GGDEF" evidence="4">
    <location>
        <begin position="567"/>
        <end position="705"/>
    </location>
</feature>
<dbReference type="EC" id="2.7.7.65" evidence="1"/>
<dbReference type="EMBL" id="VXDD01000003">
    <property type="protein sequence ID" value="KAB0301114.1"/>
    <property type="molecule type" value="Genomic_DNA"/>
</dbReference>
<sequence>MPVKAFAKQISSTRDHRLLADSLFEYLSHLLDPHGIGIFVEPASLSNRTPMYQCGELTSLNNYPATFWTWVSQFDTADGVLPMAINTCNWDHFDALGGESFILMLDNCPSCRTYLIIQNCAAERVNQTFRDGVDVLQLAAARWQCIRAEKNAAIEIKNRDTREAQYLDEINLREQFVENMKLVHQVALDLSNPDSLDALYKASVEAVRDRLGFDRAIFMLLDMKKRCFSGTYGTDENGKTNSEHHTQYDLHQLESEYIEALSDDHTNLVIIEQAPLYTAGQVVGQGWNGMLILREGDKPVGWIAMDNYINRAPITGYQKQMLESFGSLLSQIYIRKRQEQNIRMLHSSMVELSRCDNVSAVCKSAVSFAIQHLGIDRLAVFLTDKECSYMQGTWGTDIQGNIVDESYYHSDLVERDIVAAARSRPNEVAFEESVPIYHDYNIVGVGWTAMTLLTSNTGVPIAFIAADNLLTRSSLTSQLREVIRIFASSLAEVLQRTMAQEELKELNERLEEEVKKRTLELQLANEQLDVISKLDPLTRLGNRRMLAQVLENLNSTHFEPSRPNEKVVFGLILLDLDHFGLYNSVYGHTEGDSALRSVGKILNDHILHENDTFCRIGGEEFMLLMVDTCDSETQQRADSIRRCIEEAQIPHSESSTSDYLTASVGFASLSASLDCLDFDLLYDMADKALYQAKDRGRNRVVSAFENSQIEATFY</sequence>
<dbReference type="SUPFAM" id="SSF55073">
    <property type="entry name" value="Nucleotide cyclase"/>
    <property type="match status" value="1"/>
</dbReference>
<dbReference type="PANTHER" id="PTHR45138:SF9">
    <property type="entry name" value="DIGUANYLATE CYCLASE DGCM-RELATED"/>
    <property type="match status" value="1"/>
</dbReference>
<dbReference type="PANTHER" id="PTHR45138">
    <property type="entry name" value="REGULATORY COMPONENTS OF SENSORY TRANSDUCTION SYSTEM"/>
    <property type="match status" value="1"/>
</dbReference>
<dbReference type="Proteomes" id="UP000027219">
    <property type="component" value="Unassembled WGS sequence"/>
</dbReference>
<dbReference type="GO" id="GO:0005886">
    <property type="term" value="C:plasma membrane"/>
    <property type="evidence" value="ECO:0007669"/>
    <property type="project" value="TreeGrafter"/>
</dbReference>
<dbReference type="InterPro" id="IPR043128">
    <property type="entry name" value="Rev_trsase/Diguanyl_cyclase"/>
</dbReference>
<dbReference type="Pfam" id="PF00990">
    <property type="entry name" value="GGDEF"/>
    <property type="match status" value="1"/>
</dbReference>
<dbReference type="SUPFAM" id="SSF55781">
    <property type="entry name" value="GAF domain-like"/>
    <property type="match status" value="2"/>
</dbReference>
<dbReference type="GO" id="GO:0043709">
    <property type="term" value="P:cell adhesion involved in single-species biofilm formation"/>
    <property type="evidence" value="ECO:0007669"/>
    <property type="project" value="TreeGrafter"/>
</dbReference>